<keyword evidence="4 7" id="KW-0694">RNA-binding</keyword>
<dbReference type="Proteomes" id="UP000053958">
    <property type="component" value="Unassembled WGS sequence"/>
</dbReference>
<evidence type="ECO:0000313" key="11">
    <source>
        <dbReference type="EMBL" id="KKA22212.1"/>
    </source>
</evidence>
<evidence type="ECO:0000313" key="12">
    <source>
        <dbReference type="Proteomes" id="UP000053958"/>
    </source>
</evidence>
<dbReference type="STRING" id="1408163.A0A0F4YVB1"/>
<evidence type="ECO:0000256" key="3">
    <source>
        <dbReference type="ARBA" id="ARBA00022728"/>
    </source>
</evidence>
<sequence length="752" mass="80150">MSSAVAELDSYLQSMLALKPPGVSGSKINSITQLCTANVQSESVLIQKIYTHFKRAPGTHKLGVLYVVDSVTRQWVEAARKAGQPSGSAAPDGTFAAGVNRVTELLPVLMTDIINNAPEDQKEKIKKLVDIWERGCTFPAPMLASFKEKLNAPPSKNVESTTPEGSPAPNYIPLGASQPQQQNGTAATTTTTTATTSAAPAQAAPDTSSILKALADMAKQNTAAPAAPSVPAQTSPLNVLNAQNAVPQPVSSSVDQASQPASGQAAVNPFANPFAALGNLAQNQSMVPQSQSQTSNPIPATQQNPLAALLPQAAAAPAISPEALQQIQLLQLLAAQGIPQEQWATALQILSLTNSANAGMANMNAAQTGYNMQTATSQPSWPGRTDAASRDSDRDREKDREYMRSPPGQYRRRSRSPDWDRRRDVSPPRRRDSPVYGEYHGDSPSRRGGDPRDARGRRGNDYRQRSPPGRRRRTPTPPRKDPSLPPPGPKLVEWDYSIGQGNIKVLSRTLFVGGVTSSEAHLRTLFNKYGVVQTCIVNIDKRHAFIKMISRRDAVNAREGMETYKSGDMQLRTRWGVGFGPRDCSDYQTGISVIPIERLTEADKKWLLTAEYGGTGGRPIESGMVVEEPDIEIGAGVSSKAISRRMATDQGGKRGPQSSRAQHERFRRQERGSDSNSGGANSGAGGSGGNNTDRDSSNANNPAVPPAVPGFGFSFPGMPMFPPGFMMGGTQAGSTSTTQAQPPPPGQSSSSS</sequence>
<dbReference type="SMART" id="SM00360">
    <property type="entry name" value="RRM"/>
    <property type="match status" value="1"/>
</dbReference>
<feature type="region of interest" description="Disordered" evidence="8">
    <location>
        <begin position="636"/>
        <end position="752"/>
    </location>
</feature>
<dbReference type="InterPro" id="IPR035979">
    <property type="entry name" value="RBD_domain_sf"/>
</dbReference>
<feature type="compositionally biased region" description="Low complexity" evidence="8">
    <location>
        <begin position="709"/>
        <end position="725"/>
    </location>
</feature>
<feature type="region of interest" description="Disordered" evidence="8">
    <location>
        <begin position="373"/>
        <end position="491"/>
    </location>
</feature>
<dbReference type="GO" id="GO:0017070">
    <property type="term" value="F:U6 snRNA binding"/>
    <property type="evidence" value="ECO:0007669"/>
    <property type="project" value="TreeGrafter"/>
</dbReference>
<protein>
    <submittedName>
        <fullName evidence="11">RNA polymerase II C-terminal domain-binding protein RA4</fullName>
    </submittedName>
</protein>
<dbReference type="PANTHER" id="PTHR14089">
    <property type="entry name" value="PRE-MRNA-SPLICING FACTOR RBM22"/>
    <property type="match status" value="1"/>
</dbReference>
<dbReference type="PROSITE" id="PS50102">
    <property type="entry name" value="RRM"/>
    <property type="match status" value="1"/>
</dbReference>
<evidence type="ECO:0000259" key="9">
    <source>
        <dbReference type="PROSITE" id="PS50102"/>
    </source>
</evidence>
<dbReference type="Gene3D" id="3.30.70.330">
    <property type="match status" value="1"/>
</dbReference>
<feature type="region of interest" description="Disordered" evidence="8">
    <location>
        <begin position="151"/>
        <end position="205"/>
    </location>
</feature>
<feature type="compositionally biased region" description="Low complexity" evidence="8">
    <location>
        <begin position="185"/>
        <end position="205"/>
    </location>
</feature>
<dbReference type="GO" id="GO:0031126">
    <property type="term" value="P:sno(s)RNA 3'-end processing"/>
    <property type="evidence" value="ECO:0007669"/>
    <property type="project" value="UniProtKB-ARBA"/>
</dbReference>
<name>A0A0F4YVB1_RASE3</name>
<dbReference type="InterPro" id="IPR000504">
    <property type="entry name" value="RRM_dom"/>
</dbReference>
<feature type="compositionally biased region" description="Gly residues" evidence="8">
    <location>
        <begin position="680"/>
        <end position="689"/>
    </location>
</feature>
<dbReference type="GO" id="GO:0071007">
    <property type="term" value="C:U2-type catalytic step 2 spliceosome"/>
    <property type="evidence" value="ECO:0007669"/>
    <property type="project" value="TreeGrafter"/>
</dbReference>
<dbReference type="GO" id="GO:0031124">
    <property type="term" value="P:mRNA 3'-end processing"/>
    <property type="evidence" value="ECO:0007669"/>
    <property type="project" value="UniProtKB-ARBA"/>
</dbReference>
<gene>
    <name evidence="11" type="ORF">T310_3776</name>
</gene>
<dbReference type="InterPro" id="IPR006569">
    <property type="entry name" value="CID_dom"/>
</dbReference>
<keyword evidence="6" id="KW-0539">Nucleus</keyword>
<feature type="domain" description="CID" evidence="10">
    <location>
        <begin position="1"/>
        <end position="154"/>
    </location>
</feature>
<dbReference type="Pfam" id="PF04818">
    <property type="entry name" value="CID"/>
    <property type="match status" value="1"/>
</dbReference>
<dbReference type="PROSITE" id="PS51391">
    <property type="entry name" value="CID"/>
    <property type="match status" value="1"/>
</dbReference>
<dbReference type="GeneID" id="25316125"/>
<comment type="caution">
    <text evidence="11">The sequence shown here is derived from an EMBL/GenBank/DDBJ whole genome shotgun (WGS) entry which is preliminary data.</text>
</comment>
<dbReference type="SUPFAM" id="SSF48464">
    <property type="entry name" value="ENTH/VHS domain"/>
    <property type="match status" value="1"/>
</dbReference>
<dbReference type="GO" id="GO:0008380">
    <property type="term" value="P:RNA splicing"/>
    <property type="evidence" value="ECO:0007669"/>
    <property type="project" value="UniProtKB-KW"/>
</dbReference>
<feature type="compositionally biased region" description="Basic and acidic residues" evidence="8">
    <location>
        <begin position="387"/>
        <end position="403"/>
    </location>
</feature>
<keyword evidence="3" id="KW-0507">mRNA processing</keyword>
<dbReference type="FunFam" id="1.25.40.90:FF:000026">
    <property type="entry name" value="RNA binding protein Nrd1"/>
    <property type="match status" value="1"/>
</dbReference>
<feature type="compositionally biased region" description="Basic and acidic residues" evidence="8">
    <location>
        <begin position="415"/>
        <end position="464"/>
    </location>
</feature>
<dbReference type="Pfam" id="PF00076">
    <property type="entry name" value="RRM_1"/>
    <property type="match status" value="1"/>
</dbReference>
<keyword evidence="12" id="KW-1185">Reference proteome</keyword>
<dbReference type="CDD" id="cd16984">
    <property type="entry name" value="CID_Nrd1_like"/>
    <property type="match status" value="1"/>
</dbReference>
<keyword evidence="3" id="KW-0747">Spliceosome</keyword>
<dbReference type="RefSeq" id="XP_013328824.1">
    <property type="nucleotide sequence ID" value="XM_013473370.1"/>
</dbReference>
<keyword evidence="2" id="KW-0597">Phosphoprotein</keyword>
<evidence type="ECO:0000256" key="1">
    <source>
        <dbReference type="ARBA" id="ARBA00004123"/>
    </source>
</evidence>
<dbReference type="InterPro" id="IPR048892">
    <property type="entry name" value="Nrd1_Seb1_dom2"/>
</dbReference>
<dbReference type="GO" id="GO:0000974">
    <property type="term" value="C:Prp19 complex"/>
    <property type="evidence" value="ECO:0007669"/>
    <property type="project" value="TreeGrafter"/>
</dbReference>
<dbReference type="InterPro" id="IPR008942">
    <property type="entry name" value="ENTH_VHS"/>
</dbReference>
<dbReference type="PANTHER" id="PTHR14089:SF2">
    <property type="entry name" value="PRE-MRNA-SPLICING FACTOR CWC2"/>
    <property type="match status" value="1"/>
</dbReference>
<feature type="compositionally biased region" description="Basic and acidic residues" evidence="8">
    <location>
        <begin position="661"/>
        <end position="673"/>
    </location>
</feature>
<evidence type="ECO:0000259" key="10">
    <source>
        <dbReference type="PROSITE" id="PS51391"/>
    </source>
</evidence>
<dbReference type="SUPFAM" id="SSF54928">
    <property type="entry name" value="RNA-binding domain, RBD"/>
    <property type="match status" value="1"/>
</dbReference>
<dbReference type="OrthoDB" id="79367at2759"/>
<evidence type="ECO:0000256" key="7">
    <source>
        <dbReference type="PROSITE-ProRule" id="PRU00176"/>
    </source>
</evidence>
<accession>A0A0F4YVB1</accession>
<dbReference type="Gene3D" id="1.25.40.90">
    <property type="match status" value="1"/>
</dbReference>
<feature type="domain" description="RRM" evidence="9">
    <location>
        <begin position="508"/>
        <end position="578"/>
    </location>
</feature>
<comment type="subcellular location">
    <subcellularLocation>
        <location evidence="1">Nucleus</location>
    </subcellularLocation>
</comment>
<organism evidence="11 12">
    <name type="scientific">Rasamsonia emersonii (strain ATCC 16479 / CBS 393.64 / IMI 116815)</name>
    <dbReference type="NCBI Taxonomy" id="1408163"/>
    <lineage>
        <taxon>Eukaryota</taxon>
        <taxon>Fungi</taxon>
        <taxon>Dikarya</taxon>
        <taxon>Ascomycota</taxon>
        <taxon>Pezizomycotina</taxon>
        <taxon>Eurotiomycetes</taxon>
        <taxon>Eurotiomycetidae</taxon>
        <taxon>Eurotiales</taxon>
        <taxon>Trichocomaceae</taxon>
        <taxon>Rasamsonia</taxon>
    </lineage>
</organism>
<dbReference type="InterPro" id="IPR012677">
    <property type="entry name" value="Nucleotide-bd_a/b_plait_sf"/>
</dbReference>
<dbReference type="InterPro" id="IPR039171">
    <property type="entry name" value="Cwc2/Slt11"/>
</dbReference>
<dbReference type="GO" id="GO:0006369">
    <property type="term" value="P:termination of RNA polymerase II transcription"/>
    <property type="evidence" value="ECO:0007669"/>
    <property type="project" value="UniProtKB-ARBA"/>
</dbReference>
<evidence type="ECO:0000256" key="8">
    <source>
        <dbReference type="SAM" id="MobiDB-lite"/>
    </source>
</evidence>
<dbReference type="Pfam" id="PF21380">
    <property type="entry name" value="Nrd1-Seb1_dom2"/>
    <property type="match status" value="1"/>
</dbReference>
<evidence type="ECO:0000256" key="4">
    <source>
        <dbReference type="ARBA" id="ARBA00022884"/>
    </source>
</evidence>
<evidence type="ECO:0000256" key="2">
    <source>
        <dbReference type="ARBA" id="ARBA00022553"/>
    </source>
</evidence>
<reference evidence="11 12" key="1">
    <citation type="submission" date="2015-04" db="EMBL/GenBank/DDBJ databases">
        <authorList>
            <person name="Heijne W.H."/>
            <person name="Fedorova N.D."/>
            <person name="Nierman W.C."/>
            <person name="Vollebregt A.W."/>
            <person name="Zhao Z."/>
            <person name="Wu L."/>
            <person name="Kumar M."/>
            <person name="Stam H."/>
            <person name="van den Berg M.A."/>
            <person name="Pel H.J."/>
        </authorList>
    </citation>
    <scope>NUCLEOTIDE SEQUENCE [LARGE SCALE GENOMIC DNA]</scope>
    <source>
        <strain evidence="11 12">CBS 393.64</strain>
    </source>
</reference>
<dbReference type="AlphaFoldDB" id="A0A0F4YVB1"/>
<evidence type="ECO:0000256" key="6">
    <source>
        <dbReference type="ARBA" id="ARBA00023242"/>
    </source>
</evidence>
<dbReference type="GO" id="GO:0071006">
    <property type="term" value="C:U2-type catalytic step 1 spliceosome"/>
    <property type="evidence" value="ECO:0007669"/>
    <property type="project" value="TreeGrafter"/>
</dbReference>
<dbReference type="FunFam" id="3.30.70.330:FF:000397">
    <property type="entry name" value="RNA binding protein Nrd1"/>
    <property type="match status" value="1"/>
</dbReference>
<proteinExistence type="predicted"/>
<dbReference type="GO" id="GO:0036002">
    <property type="term" value="F:pre-mRNA binding"/>
    <property type="evidence" value="ECO:0007669"/>
    <property type="project" value="TreeGrafter"/>
</dbReference>
<keyword evidence="5" id="KW-0508">mRNA splicing</keyword>
<evidence type="ECO:0000256" key="5">
    <source>
        <dbReference type="ARBA" id="ARBA00023187"/>
    </source>
</evidence>
<dbReference type="GO" id="GO:0010629">
    <property type="term" value="P:negative regulation of gene expression"/>
    <property type="evidence" value="ECO:0007669"/>
    <property type="project" value="UniProtKB-ARBA"/>
</dbReference>
<dbReference type="EMBL" id="LASV01000151">
    <property type="protein sequence ID" value="KKA22212.1"/>
    <property type="molecule type" value="Genomic_DNA"/>
</dbReference>
<dbReference type="SMART" id="SM00582">
    <property type="entry name" value="RPR"/>
    <property type="match status" value="1"/>
</dbReference>